<organism evidence="2 3">
    <name type="scientific">Trichocladium antarcticum</name>
    <dbReference type="NCBI Taxonomy" id="1450529"/>
    <lineage>
        <taxon>Eukaryota</taxon>
        <taxon>Fungi</taxon>
        <taxon>Dikarya</taxon>
        <taxon>Ascomycota</taxon>
        <taxon>Pezizomycotina</taxon>
        <taxon>Sordariomycetes</taxon>
        <taxon>Sordariomycetidae</taxon>
        <taxon>Sordariales</taxon>
        <taxon>Chaetomiaceae</taxon>
        <taxon>Trichocladium</taxon>
    </lineage>
</organism>
<protein>
    <submittedName>
        <fullName evidence="2">Uncharacterized protein</fullName>
    </submittedName>
</protein>
<comment type="caution">
    <text evidence="2">The sequence shown here is derived from an EMBL/GenBank/DDBJ whole genome shotgun (WGS) entry which is preliminary data.</text>
</comment>
<evidence type="ECO:0000313" key="3">
    <source>
        <dbReference type="Proteomes" id="UP001304895"/>
    </source>
</evidence>
<keyword evidence="1" id="KW-0732">Signal</keyword>
<evidence type="ECO:0000256" key="1">
    <source>
        <dbReference type="SAM" id="SignalP"/>
    </source>
</evidence>
<gene>
    <name evidence="2" type="ORF">BT67DRAFT_51217</name>
</gene>
<accession>A0AAN6UI53</accession>
<dbReference type="Proteomes" id="UP001304895">
    <property type="component" value="Unassembled WGS sequence"/>
</dbReference>
<reference evidence="2" key="1">
    <citation type="journal article" date="2023" name="Mol. Phylogenet. Evol.">
        <title>Genome-scale phylogeny and comparative genomics of the fungal order Sordariales.</title>
        <authorList>
            <person name="Hensen N."/>
            <person name="Bonometti L."/>
            <person name="Westerberg I."/>
            <person name="Brannstrom I.O."/>
            <person name="Guillou S."/>
            <person name="Cros-Aarteil S."/>
            <person name="Calhoun S."/>
            <person name="Haridas S."/>
            <person name="Kuo A."/>
            <person name="Mondo S."/>
            <person name="Pangilinan J."/>
            <person name="Riley R."/>
            <person name="LaButti K."/>
            <person name="Andreopoulos B."/>
            <person name="Lipzen A."/>
            <person name="Chen C."/>
            <person name="Yan M."/>
            <person name="Daum C."/>
            <person name="Ng V."/>
            <person name="Clum A."/>
            <person name="Steindorff A."/>
            <person name="Ohm R.A."/>
            <person name="Martin F."/>
            <person name="Silar P."/>
            <person name="Natvig D.O."/>
            <person name="Lalanne C."/>
            <person name="Gautier V."/>
            <person name="Ament-Velasquez S.L."/>
            <person name="Kruys A."/>
            <person name="Hutchinson M.I."/>
            <person name="Powell A.J."/>
            <person name="Barry K."/>
            <person name="Miller A.N."/>
            <person name="Grigoriev I.V."/>
            <person name="Debuchy R."/>
            <person name="Gladieux P."/>
            <person name="Hiltunen Thoren M."/>
            <person name="Johannesson H."/>
        </authorList>
    </citation>
    <scope>NUCLEOTIDE SEQUENCE</scope>
    <source>
        <strain evidence="2">CBS 123565</strain>
    </source>
</reference>
<keyword evidence="3" id="KW-1185">Reference proteome</keyword>
<feature type="chain" id="PRO_5042813133" evidence="1">
    <location>
        <begin position="20"/>
        <end position="195"/>
    </location>
</feature>
<reference evidence="2" key="2">
    <citation type="submission" date="2023-05" db="EMBL/GenBank/DDBJ databases">
        <authorList>
            <consortium name="Lawrence Berkeley National Laboratory"/>
            <person name="Steindorff A."/>
            <person name="Hensen N."/>
            <person name="Bonometti L."/>
            <person name="Westerberg I."/>
            <person name="Brannstrom I.O."/>
            <person name="Guillou S."/>
            <person name="Cros-Aarteil S."/>
            <person name="Calhoun S."/>
            <person name="Haridas S."/>
            <person name="Kuo A."/>
            <person name="Mondo S."/>
            <person name="Pangilinan J."/>
            <person name="Riley R."/>
            <person name="Labutti K."/>
            <person name="Andreopoulos B."/>
            <person name="Lipzen A."/>
            <person name="Chen C."/>
            <person name="Yanf M."/>
            <person name="Daum C."/>
            <person name="Ng V."/>
            <person name="Clum A."/>
            <person name="Ohm R."/>
            <person name="Martin F."/>
            <person name="Silar P."/>
            <person name="Natvig D."/>
            <person name="Lalanne C."/>
            <person name="Gautier V."/>
            <person name="Ament-Velasquez S.L."/>
            <person name="Kruys A."/>
            <person name="Hutchinson M.I."/>
            <person name="Powell A.J."/>
            <person name="Barry K."/>
            <person name="Miller A.N."/>
            <person name="Grigoriev I.V."/>
            <person name="Debuchy R."/>
            <person name="Gladieux P."/>
            <person name="Thoren M.H."/>
            <person name="Johannesson H."/>
        </authorList>
    </citation>
    <scope>NUCLEOTIDE SEQUENCE</scope>
    <source>
        <strain evidence="2">CBS 123565</strain>
    </source>
</reference>
<dbReference type="EMBL" id="MU853412">
    <property type="protein sequence ID" value="KAK4133452.1"/>
    <property type="molecule type" value="Genomic_DNA"/>
</dbReference>
<sequence>MSPCRLLTLCYGLWKSWLAVMDWSKVVLDYSWRLLLTPDYGFKITSSVINNKCCVALYSCLYGCSLSLDATYHRKSRMCYRTAGPDSRDDSACHSAETQPPWLEPCQIERRRRGGRHCRPSTLLMASLSQAPVESLTMEAGVSFRLPGQASGCAAERMLGTEINQYPVVWGIVYRCSSRKPNVGMVFSIRTPLTW</sequence>
<evidence type="ECO:0000313" key="2">
    <source>
        <dbReference type="EMBL" id="KAK4133452.1"/>
    </source>
</evidence>
<feature type="signal peptide" evidence="1">
    <location>
        <begin position="1"/>
        <end position="19"/>
    </location>
</feature>
<dbReference type="AlphaFoldDB" id="A0AAN6UI53"/>
<name>A0AAN6UI53_9PEZI</name>
<proteinExistence type="predicted"/>